<name>A0ABP3PAW3_9PROT</name>
<dbReference type="Proteomes" id="UP001499951">
    <property type="component" value="Unassembled WGS sequence"/>
</dbReference>
<feature type="transmembrane region" description="Helical" evidence="1">
    <location>
        <begin position="12"/>
        <end position="33"/>
    </location>
</feature>
<protein>
    <submittedName>
        <fullName evidence="3">Type II CAAX endopeptidase family protein</fullName>
    </submittedName>
</protein>
<keyword evidence="1" id="KW-1133">Transmembrane helix</keyword>
<evidence type="ECO:0000259" key="2">
    <source>
        <dbReference type="Pfam" id="PF02517"/>
    </source>
</evidence>
<keyword evidence="4" id="KW-1185">Reference proteome</keyword>
<dbReference type="InterPro" id="IPR003675">
    <property type="entry name" value="Rce1/LyrA-like_dom"/>
</dbReference>
<dbReference type="Pfam" id="PF02517">
    <property type="entry name" value="Rce1-like"/>
    <property type="match status" value="1"/>
</dbReference>
<proteinExistence type="predicted"/>
<evidence type="ECO:0000256" key="1">
    <source>
        <dbReference type="SAM" id="Phobius"/>
    </source>
</evidence>
<dbReference type="RefSeq" id="WP_166932608.1">
    <property type="nucleotide sequence ID" value="NZ_BAAADD010000002.1"/>
</dbReference>
<comment type="caution">
    <text evidence="3">The sequence shown here is derived from an EMBL/GenBank/DDBJ whole genome shotgun (WGS) entry which is preliminary data.</text>
</comment>
<feature type="domain" description="CAAX prenyl protease 2/Lysostaphin resistance protein A-like" evidence="2">
    <location>
        <begin position="122"/>
        <end position="215"/>
    </location>
</feature>
<feature type="transmembrane region" description="Helical" evidence="1">
    <location>
        <begin position="88"/>
        <end position="111"/>
    </location>
</feature>
<feature type="transmembrane region" description="Helical" evidence="1">
    <location>
        <begin position="154"/>
        <end position="173"/>
    </location>
</feature>
<keyword evidence="1" id="KW-0472">Membrane</keyword>
<reference evidence="4" key="1">
    <citation type="journal article" date="2019" name="Int. J. Syst. Evol. Microbiol.">
        <title>The Global Catalogue of Microorganisms (GCM) 10K type strain sequencing project: providing services to taxonomists for standard genome sequencing and annotation.</title>
        <authorList>
            <consortium name="The Broad Institute Genomics Platform"/>
            <consortium name="The Broad Institute Genome Sequencing Center for Infectious Disease"/>
            <person name="Wu L."/>
            <person name="Ma J."/>
        </authorList>
    </citation>
    <scope>NUCLEOTIDE SEQUENCE [LARGE SCALE GENOMIC DNA]</scope>
    <source>
        <strain evidence="4">JCM 15089</strain>
    </source>
</reference>
<feature type="transmembrane region" description="Helical" evidence="1">
    <location>
        <begin position="179"/>
        <end position="199"/>
    </location>
</feature>
<feature type="transmembrane region" description="Helical" evidence="1">
    <location>
        <begin position="249"/>
        <end position="271"/>
    </location>
</feature>
<organism evidence="3 4">
    <name type="scientific">Rhizomicrobium electricum</name>
    <dbReference type="NCBI Taxonomy" id="480070"/>
    <lineage>
        <taxon>Bacteria</taxon>
        <taxon>Pseudomonadati</taxon>
        <taxon>Pseudomonadota</taxon>
        <taxon>Alphaproteobacteria</taxon>
        <taxon>Micropepsales</taxon>
        <taxon>Micropepsaceae</taxon>
        <taxon>Rhizomicrobium</taxon>
    </lineage>
</organism>
<evidence type="ECO:0000313" key="4">
    <source>
        <dbReference type="Proteomes" id="UP001499951"/>
    </source>
</evidence>
<evidence type="ECO:0000313" key="3">
    <source>
        <dbReference type="EMBL" id="GAA0563466.1"/>
    </source>
</evidence>
<feature type="transmembrane region" description="Helical" evidence="1">
    <location>
        <begin position="211"/>
        <end position="229"/>
    </location>
</feature>
<feature type="transmembrane region" description="Helical" evidence="1">
    <location>
        <begin position="123"/>
        <end position="142"/>
    </location>
</feature>
<dbReference type="PANTHER" id="PTHR39430">
    <property type="entry name" value="MEMBRANE-ASSOCIATED PROTEASE-RELATED"/>
    <property type="match status" value="1"/>
</dbReference>
<sequence>MGGKRVVARIGLLRLLAFFVLLALAYGGTQYLLQFQIMPGIARSLRGFVALGADIVICVLCISLYALLVGWLERRDVIELHLKRGLPLLGIGLALAVGMFAIVYAVLFGVHAATWQGFGGTQWLLPMAAMAILSGVCEELLFRGGVYRITEDMFGTGAALLISGALFGLLHLGNPHASLLAGIAIAVEAGILLGAAYAATRNLWLAIGLHIGWNFAEGGIFGAAVSGGMGGRGLLNIPLHGPDWLTGGAFGPEASVVTLAVCTAAGLYFVWRTIRAGRWCRAGFRMMLD</sequence>
<dbReference type="EMBL" id="BAAADD010000002">
    <property type="protein sequence ID" value="GAA0563466.1"/>
    <property type="molecule type" value="Genomic_DNA"/>
</dbReference>
<feature type="transmembrane region" description="Helical" evidence="1">
    <location>
        <begin position="45"/>
        <end position="68"/>
    </location>
</feature>
<accession>A0ABP3PAW3</accession>
<gene>
    <name evidence="3" type="ORF">GCM10008942_09880</name>
</gene>
<keyword evidence="1" id="KW-0812">Transmembrane</keyword>
<dbReference type="PANTHER" id="PTHR39430:SF1">
    <property type="entry name" value="PROTEASE"/>
    <property type="match status" value="1"/>
</dbReference>